<feature type="non-terminal residue" evidence="1">
    <location>
        <position position="1"/>
    </location>
</feature>
<dbReference type="Gene3D" id="3.40.50.1000">
    <property type="entry name" value="HAD superfamily/HAD-like"/>
    <property type="match status" value="1"/>
</dbReference>
<evidence type="ECO:0000313" key="1">
    <source>
        <dbReference type="EMBL" id="HJF41310.1"/>
    </source>
</evidence>
<dbReference type="Gene3D" id="3.30.1240.10">
    <property type="match status" value="1"/>
</dbReference>
<dbReference type="NCBIfam" id="TIGR01484">
    <property type="entry name" value="HAD-SF-IIB"/>
    <property type="match status" value="1"/>
</dbReference>
<keyword evidence="1" id="KW-0378">Hydrolase</keyword>
<evidence type="ECO:0000313" key="2">
    <source>
        <dbReference type="Proteomes" id="UP000749320"/>
    </source>
</evidence>
<protein>
    <submittedName>
        <fullName evidence="1">Cof-type HAD-IIB family hydrolase</fullName>
    </submittedName>
</protein>
<reference evidence="1" key="1">
    <citation type="journal article" date="2021" name="PeerJ">
        <title>Extensive microbial diversity within the chicken gut microbiome revealed by metagenomics and culture.</title>
        <authorList>
            <person name="Gilroy R."/>
            <person name="Ravi A."/>
            <person name="Getino M."/>
            <person name="Pursley I."/>
            <person name="Horton D.L."/>
            <person name="Alikhan N.F."/>
            <person name="Baker D."/>
            <person name="Gharbi K."/>
            <person name="Hall N."/>
            <person name="Watson M."/>
            <person name="Adriaenssens E.M."/>
            <person name="Foster-Nyarko E."/>
            <person name="Jarju S."/>
            <person name="Secka A."/>
            <person name="Antonio M."/>
            <person name="Oren A."/>
            <person name="Chaudhuri R.R."/>
            <person name="La Ragione R."/>
            <person name="Hildebrand F."/>
            <person name="Pallen M.J."/>
        </authorList>
    </citation>
    <scope>NUCLEOTIDE SEQUENCE</scope>
    <source>
        <strain evidence="1">CHK193-16274</strain>
    </source>
</reference>
<dbReference type="Pfam" id="PF08282">
    <property type="entry name" value="Hydrolase_3"/>
    <property type="match status" value="1"/>
</dbReference>
<gene>
    <name evidence="1" type="ORF">K8V91_10320</name>
</gene>
<dbReference type="Proteomes" id="UP000749320">
    <property type="component" value="Unassembled WGS sequence"/>
</dbReference>
<proteinExistence type="predicted"/>
<dbReference type="PANTHER" id="PTHR10000">
    <property type="entry name" value="PHOSPHOSERINE PHOSPHATASE"/>
    <property type="match status" value="1"/>
</dbReference>
<dbReference type="GO" id="GO:0005829">
    <property type="term" value="C:cytosol"/>
    <property type="evidence" value="ECO:0007669"/>
    <property type="project" value="TreeGrafter"/>
</dbReference>
<dbReference type="PANTHER" id="PTHR10000:SF8">
    <property type="entry name" value="HAD SUPERFAMILY HYDROLASE-LIKE, TYPE 3"/>
    <property type="match status" value="1"/>
</dbReference>
<comment type="caution">
    <text evidence="1">The sequence shown here is derived from an EMBL/GenBank/DDBJ whole genome shotgun (WGS) entry which is preliminary data.</text>
</comment>
<reference evidence="1" key="2">
    <citation type="submission" date="2021-09" db="EMBL/GenBank/DDBJ databases">
        <authorList>
            <person name="Gilroy R."/>
        </authorList>
    </citation>
    <scope>NUCLEOTIDE SEQUENCE</scope>
    <source>
        <strain evidence="1">CHK193-16274</strain>
    </source>
</reference>
<name>A0A921GDJ9_9FIRM</name>
<dbReference type="EMBL" id="DYWV01000356">
    <property type="protein sequence ID" value="HJF41310.1"/>
    <property type="molecule type" value="Genomic_DNA"/>
</dbReference>
<dbReference type="GO" id="GO:0016791">
    <property type="term" value="F:phosphatase activity"/>
    <property type="evidence" value="ECO:0007669"/>
    <property type="project" value="TreeGrafter"/>
</dbReference>
<dbReference type="InterPro" id="IPR036412">
    <property type="entry name" value="HAD-like_sf"/>
</dbReference>
<sequence length="255" mass="28592">DKSISKRNLESLKKAAENGIKIALASGRTSSSLYQIFKSIEIEPLIICLNGAYVEVNGKSISEHSLSKEKLEKAFDIVTSNQAAGAFNTANFSIRNTDVSVAWKKQLEKNGLKPDYVIAKDLQEYQRLVFENNIIKLSILEPDLKKYLKIRNDFENTELFSVAKSDYDYIDITDLNVNKGSAVKELADYLNIDMSEVACIGDNENDYEMLKQAGLSVAMKNANDEIKKIAMFVSEKDNNHDGVSEVIEKYIIQGE</sequence>
<dbReference type="GO" id="GO:0000287">
    <property type="term" value="F:magnesium ion binding"/>
    <property type="evidence" value="ECO:0007669"/>
    <property type="project" value="TreeGrafter"/>
</dbReference>
<dbReference type="InterPro" id="IPR000150">
    <property type="entry name" value="Cof"/>
</dbReference>
<organism evidence="1 2">
    <name type="scientific">Thomasclavelia spiroformis</name>
    <dbReference type="NCBI Taxonomy" id="29348"/>
    <lineage>
        <taxon>Bacteria</taxon>
        <taxon>Bacillati</taxon>
        <taxon>Bacillota</taxon>
        <taxon>Erysipelotrichia</taxon>
        <taxon>Erysipelotrichales</taxon>
        <taxon>Coprobacillaceae</taxon>
        <taxon>Thomasclavelia</taxon>
    </lineage>
</organism>
<dbReference type="SUPFAM" id="SSF56784">
    <property type="entry name" value="HAD-like"/>
    <property type="match status" value="1"/>
</dbReference>
<dbReference type="PROSITE" id="PS01229">
    <property type="entry name" value="COF_2"/>
    <property type="match status" value="1"/>
</dbReference>
<dbReference type="NCBIfam" id="TIGR00099">
    <property type="entry name" value="Cof-subfamily"/>
    <property type="match status" value="1"/>
</dbReference>
<accession>A0A921GDJ9</accession>
<dbReference type="InterPro" id="IPR006379">
    <property type="entry name" value="HAD-SF_hydro_IIB"/>
</dbReference>
<dbReference type="InterPro" id="IPR023214">
    <property type="entry name" value="HAD_sf"/>
</dbReference>
<dbReference type="AlphaFoldDB" id="A0A921GDJ9"/>